<protein>
    <submittedName>
        <fullName evidence="1">Uncharacterized protein</fullName>
    </submittedName>
</protein>
<evidence type="ECO:0000313" key="1">
    <source>
        <dbReference type="EMBL" id="MQT82860.1"/>
    </source>
</evidence>
<dbReference type="RefSeq" id="WP_073510841.1">
    <property type="nucleotide sequence ID" value="NZ_WIWC01000077.1"/>
</dbReference>
<gene>
    <name evidence="1" type="ORF">GHN86_22760</name>
</gene>
<organism evidence="1">
    <name type="scientific">Pseudomonas helleri</name>
    <dbReference type="NCBI Taxonomy" id="1608996"/>
    <lineage>
        <taxon>Bacteria</taxon>
        <taxon>Pseudomonadati</taxon>
        <taxon>Pseudomonadota</taxon>
        <taxon>Gammaproteobacteria</taxon>
        <taxon>Pseudomonadales</taxon>
        <taxon>Pseudomonadaceae</taxon>
        <taxon>Pseudomonas</taxon>
    </lineage>
</organism>
<proteinExistence type="predicted"/>
<dbReference type="EMBL" id="WIWC01000077">
    <property type="protein sequence ID" value="MQT82860.1"/>
    <property type="molecule type" value="Genomic_DNA"/>
</dbReference>
<name>A0A6A7Z621_9PSED</name>
<accession>A0A6A7Z621</accession>
<reference evidence="1" key="1">
    <citation type="submission" date="2019-10" db="EMBL/GenBank/DDBJ databases">
        <title>Evaluation of single-gene subtyping targets for Pseudomonas.</title>
        <authorList>
            <person name="Reichler S.J."/>
            <person name="Orsi R.H."/>
            <person name="Wiedmann M."/>
            <person name="Martin N.H."/>
            <person name="Murphy S.I."/>
        </authorList>
    </citation>
    <scope>NUCLEOTIDE SEQUENCE</scope>
    <source>
        <strain evidence="1">FSL R10-2339</strain>
    </source>
</reference>
<sequence>MTFVRKWANYDVARSRLLMQISELDSLIDQEQAASAPNPTKIAVLENEQNDLIDQSDMLCSDNIELTSRIATTSPSTTGI</sequence>
<comment type="caution">
    <text evidence="1">The sequence shown here is derived from an EMBL/GenBank/DDBJ whole genome shotgun (WGS) entry which is preliminary data.</text>
</comment>
<dbReference type="AlphaFoldDB" id="A0A6A7Z621"/>